<reference evidence="4 5" key="1">
    <citation type="submission" date="2024-05" db="EMBL/GenBank/DDBJ databases">
        <title>Genome Sequence and Characterization of the New Strain Purple Sulfur Bacterium of Genus Thioalkalicoccus.</title>
        <authorList>
            <person name="Bryantseva I.A."/>
            <person name="Kyndt J.A."/>
            <person name="Imhoff J.F."/>
        </authorList>
    </citation>
    <scope>NUCLEOTIDE SEQUENCE [LARGE SCALE GENOMIC DNA]</scope>
    <source>
        <strain evidence="4 5">Um2</strain>
    </source>
</reference>
<dbReference type="EMBL" id="JBDKXB010000015">
    <property type="protein sequence ID" value="MEY6433105.1"/>
    <property type="molecule type" value="Genomic_DNA"/>
</dbReference>
<dbReference type="RefSeq" id="WP_369667487.1">
    <property type="nucleotide sequence ID" value="NZ_JBDKXB010000015.1"/>
</dbReference>
<dbReference type="Gene3D" id="3.30.1420.10">
    <property type="match status" value="1"/>
</dbReference>
<dbReference type="PANTHER" id="PTHR37010">
    <property type="entry name" value="SULFURTRANSFERASE TUSE"/>
    <property type="match status" value="1"/>
</dbReference>
<dbReference type="SUPFAM" id="SSF69721">
    <property type="entry name" value="DsrC, the gamma subunit of dissimilatory sulfite reductase"/>
    <property type="match status" value="1"/>
</dbReference>
<name>A0ABV4BKZ4_9GAMM</name>
<dbReference type="Proteomes" id="UP001564408">
    <property type="component" value="Unassembled WGS sequence"/>
</dbReference>
<dbReference type="EC" id="2.8.1.-" evidence="3"/>
<comment type="similarity">
    <text evidence="3">Belongs to the dsrC/tusE family.</text>
</comment>
<keyword evidence="2" id="KW-0963">Cytoplasm</keyword>
<evidence type="ECO:0000313" key="4">
    <source>
        <dbReference type="EMBL" id="MEY6433105.1"/>
    </source>
</evidence>
<dbReference type="InterPro" id="IPR043163">
    <property type="entry name" value="DsrC-like_N"/>
</dbReference>
<evidence type="ECO:0000256" key="2">
    <source>
        <dbReference type="ARBA" id="ARBA00022490"/>
    </source>
</evidence>
<evidence type="ECO:0000313" key="5">
    <source>
        <dbReference type="Proteomes" id="UP001564408"/>
    </source>
</evidence>
<sequence>MITPSLGTESPPRQLPLDADGFVVDPQLWSPGMSRAIARRDNLRLTPEHWQIIYSLREHHLASGSIPPVSHICRGQGLDRHAVRRLFGSCREAWRVAGLPNPGTEVLTYMN</sequence>
<gene>
    <name evidence="4" type="ORF">ABC977_11895</name>
</gene>
<dbReference type="InterPro" id="IPR042072">
    <property type="entry name" value="DsrC-like_C"/>
</dbReference>
<comment type="caution">
    <text evidence="4">The sequence shown here is derived from an EMBL/GenBank/DDBJ whole genome shotgun (WGS) entry which is preliminary data.</text>
</comment>
<keyword evidence="3" id="KW-0808">Transferase</keyword>
<dbReference type="PIRSF" id="PIRSF006223">
    <property type="entry name" value="DsrC_TusE"/>
    <property type="match status" value="1"/>
</dbReference>
<proteinExistence type="inferred from homology"/>
<evidence type="ECO:0000256" key="1">
    <source>
        <dbReference type="ARBA" id="ARBA00004496"/>
    </source>
</evidence>
<organism evidence="4 5">
    <name type="scientific">Thioalkalicoccus limnaeus</name>
    <dbReference type="NCBI Taxonomy" id="120681"/>
    <lineage>
        <taxon>Bacteria</taxon>
        <taxon>Pseudomonadati</taxon>
        <taxon>Pseudomonadota</taxon>
        <taxon>Gammaproteobacteria</taxon>
        <taxon>Chromatiales</taxon>
        <taxon>Chromatiaceae</taxon>
        <taxon>Thioalkalicoccus</taxon>
    </lineage>
</organism>
<protein>
    <recommendedName>
        <fullName evidence="3">Sulfurtransferase</fullName>
        <ecNumber evidence="3">2.8.1.-</ecNumber>
    </recommendedName>
</protein>
<evidence type="ECO:0000256" key="3">
    <source>
        <dbReference type="PIRNR" id="PIRNR006223"/>
    </source>
</evidence>
<dbReference type="PANTHER" id="PTHR37010:SF1">
    <property type="entry name" value="SULFURTRANSFERASE TUSE"/>
    <property type="match status" value="1"/>
</dbReference>
<dbReference type="InterPro" id="IPR007453">
    <property type="entry name" value="DsrC/TusE"/>
</dbReference>
<dbReference type="InterPro" id="IPR025526">
    <property type="entry name" value="DsrC-like_dom_sf"/>
</dbReference>
<comment type="function">
    <text evidence="3">Part of a sulfur-relay system.</text>
</comment>
<accession>A0ABV4BKZ4</accession>
<comment type="subcellular location">
    <subcellularLocation>
        <location evidence="1">Cytoplasm</location>
    </subcellularLocation>
</comment>
<keyword evidence="5" id="KW-1185">Reference proteome</keyword>
<dbReference type="Gene3D" id="1.10.10.370">
    <property type="entry name" value="DsrC-like protein, C-terminal domain"/>
    <property type="match status" value="1"/>
</dbReference>
<dbReference type="Pfam" id="PF04358">
    <property type="entry name" value="DsrC"/>
    <property type="match status" value="1"/>
</dbReference>